<evidence type="ECO:0000313" key="3">
    <source>
        <dbReference type="Proteomes" id="UP000032427"/>
    </source>
</evidence>
<keyword evidence="3" id="KW-1185">Reference proteome</keyword>
<dbReference type="InterPro" id="IPR001633">
    <property type="entry name" value="EAL_dom"/>
</dbReference>
<dbReference type="OrthoDB" id="9804951at2"/>
<dbReference type="CDD" id="cd01948">
    <property type="entry name" value="EAL"/>
    <property type="match status" value="1"/>
</dbReference>
<dbReference type="Gene3D" id="3.30.70.270">
    <property type="match status" value="1"/>
</dbReference>
<dbReference type="KEGG" id="awd:AWOD_II_1201"/>
<dbReference type="Pfam" id="PF00990">
    <property type="entry name" value="GGDEF"/>
    <property type="match status" value="1"/>
</dbReference>
<dbReference type="Proteomes" id="UP000032427">
    <property type="component" value="Chromosome 2"/>
</dbReference>
<dbReference type="SUPFAM" id="SSF141868">
    <property type="entry name" value="EAL domain-like"/>
    <property type="match status" value="1"/>
</dbReference>
<dbReference type="AlphaFoldDB" id="A0A090I859"/>
<evidence type="ECO:0000313" key="2">
    <source>
        <dbReference type="EMBL" id="CED57816.1"/>
    </source>
</evidence>
<dbReference type="HOGENOM" id="CLU_000445_70_50_6"/>
<dbReference type="PANTHER" id="PTHR33121:SF71">
    <property type="entry name" value="OXYGEN SENSOR PROTEIN DOSP"/>
    <property type="match status" value="1"/>
</dbReference>
<organism evidence="2 3">
    <name type="scientific">Aliivibrio wodanis</name>
    <dbReference type="NCBI Taxonomy" id="80852"/>
    <lineage>
        <taxon>Bacteria</taxon>
        <taxon>Pseudomonadati</taxon>
        <taxon>Pseudomonadota</taxon>
        <taxon>Gammaproteobacteria</taxon>
        <taxon>Vibrionales</taxon>
        <taxon>Vibrionaceae</taxon>
        <taxon>Aliivibrio</taxon>
    </lineage>
</organism>
<dbReference type="EMBL" id="LN554847">
    <property type="protein sequence ID" value="CED57816.1"/>
    <property type="molecule type" value="Genomic_DNA"/>
</dbReference>
<dbReference type="Pfam" id="PF00563">
    <property type="entry name" value="EAL"/>
    <property type="match status" value="1"/>
</dbReference>
<dbReference type="PANTHER" id="PTHR33121">
    <property type="entry name" value="CYCLIC DI-GMP PHOSPHODIESTERASE PDEF"/>
    <property type="match status" value="1"/>
</dbReference>
<protein>
    <submittedName>
        <fullName evidence="2">Putative signaling protein</fullName>
    </submittedName>
</protein>
<gene>
    <name evidence="2" type="ORF">AWOD_II_1201</name>
</gene>
<dbReference type="PROSITE" id="PS50883">
    <property type="entry name" value="EAL"/>
    <property type="match status" value="1"/>
</dbReference>
<dbReference type="InterPro" id="IPR029016">
    <property type="entry name" value="GAF-like_dom_sf"/>
</dbReference>
<dbReference type="InterPro" id="IPR000160">
    <property type="entry name" value="GGDEF_dom"/>
</dbReference>
<dbReference type="Gene3D" id="3.20.20.450">
    <property type="entry name" value="EAL domain"/>
    <property type="match status" value="1"/>
</dbReference>
<proteinExistence type="predicted"/>
<dbReference type="InterPro" id="IPR035919">
    <property type="entry name" value="EAL_sf"/>
</dbReference>
<feature type="domain" description="EAL" evidence="1">
    <location>
        <begin position="369"/>
        <end position="622"/>
    </location>
</feature>
<accession>A0A090I859</accession>
<dbReference type="GeneID" id="28543459"/>
<reference evidence="3" key="1">
    <citation type="submission" date="2014-09" db="EMBL/GenBank/DDBJ databases">
        <authorList>
            <person name="Hjerde E."/>
        </authorList>
    </citation>
    <scope>NUCLEOTIDE SEQUENCE [LARGE SCALE GENOMIC DNA]</scope>
    <source>
        <strain evidence="3">06/09/139</strain>
    </source>
</reference>
<dbReference type="STRING" id="80852.AWOD_II_1201"/>
<dbReference type="SUPFAM" id="SSF55073">
    <property type="entry name" value="Nucleotide cyclase"/>
    <property type="match status" value="1"/>
</dbReference>
<dbReference type="GO" id="GO:0071111">
    <property type="term" value="F:cyclic-guanylate-specific phosphodiesterase activity"/>
    <property type="evidence" value="ECO:0007669"/>
    <property type="project" value="InterPro"/>
</dbReference>
<dbReference type="InterPro" id="IPR029787">
    <property type="entry name" value="Nucleotide_cyclase"/>
</dbReference>
<dbReference type="SMART" id="SM00065">
    <property type="entry name" value="GAF"/>
    <property type="match status" value="1"/>
</dbReference>
<dbReference type="InterPro" id="IPR050706">
    <property type="entry name" value="Cyclic-di-GMP_PDE-like"/>
</dbReference>
<dbReference type="PATRIC" id="fig|80852.17.peg.4006"/>
<evidence type="ECO:0000259" key="1">
    <source>
        <dbReference type="PROSITE" id="PS50883"/>
    </source>
</evidence>
<dbReference type="SMART" id="SM00052">
    <property type="entry name" value="EAL"/>
    <property type="match status" value="1"/>
</dbReference>
<sequence>MTQSSTCPIIVPDKMQLDWQNMLNLLAKLVNVPAALIMRIDNNENSIEVFSSSHTLNNPYKKGNKEKLRKELYCEYVVQHKKQLIITNALKSHEWENNPDIALNMIAYCGLPLFWPDNTPFGTICLLDEKENSFDPTSQELLNTYQQLIEAQLSTLYQHNELLKSHRILQKEITTTTRYINDINVKLANEIDCRRAAEQKVDYHKNHDIGTGFLNPIALYQHMDKLIDTNKQFVLLHIHFANSRKIQQEHGHSVFDFLLTKYRSKLTKITETSVTGRLDSSDILLVIHTDKEKLPQLCRHFSEIGQASFFNNGEPIHLQSYIGAIHSKDNASRSELLQCAYNTVVECQNLGKTFTISDSSLPIKSSLSEHKIEGYLLEAVRNNDLFLNYQPKICPHSKRWLGCEALLRWNHPHLGTISNDLLIQLAERNGLIYELGNFALRSAIQQTAEWILHSQHFITAVNISAFQLKDPHFVQHIKDLLELYHLPPHNLELEVTESGLIADEALAIDTLTQLHEMGVAIALDDFGTGYASFQYLKKYPFDTLKIDKSFIANVEYSSADQNIVCAMINIAKKLNLKVVAEGVENKHQEKFVIREGVDIIQGYLYSRPITAEKFKEGLFNQSSIGTPYFQFM</sequence>
<dbReference type="SUPFAM" id="SSF55781">
    <property type="entry name" value="GAF domain-like"/>
    <property type="match status" value="1"/>
</dbReference>
<dbReference type="Gene3D" id="3.30.450.40">
    <property type="match status" value="1"/>
</dbReference>
<dbReference type="SMART" id="SM00267">
    <property type="entry name" value="GGDEF"/>
    <property type="match status" value="1"/>
</dbReference>
<name>A0A090I859_9GAMM</name>
<dbReference type="InterPro" id="IPR003018">
    <property type="entry name" value="GAF"/>
</dbReference>
<dbReference type="InterPro" id="IPR043128">
    <property type="entry name" value="Rev_trsase/Diguanyl_cyclase"/>
</dbReference>